<dbReference type="InterPro" id="IPR050712">
    <property type="entry name" value="NAD(P)H-dep_reductase"/>
</dbReference>
<dbReference type="InterPro" id="IPR029039">
    <property type="entry name" value="Flavoprotein-like_sf"/>
</dbReference>
<dbReference type="AlphaFoldDB" id="A0A1J5R0Y5"/>
<dbReference type="GO" id="GO:0010181">
    <property type="term" value="F:FMN binding"/>
    <property type="evidence" value="ECO:0007669"/>
    <property type="project" value="TreeGrafter"/>
</dbReference>
<dbReference type="EMBL" id="MLJW01000532">
    <property type="protein sequence ID" value="OIQ85620.1"/>
    <property type="molecule type" value="Genomic_DNA"/>
</dbReference>
<feature type="domain" description="NADPH-dependent FMN reductase-like" evidence="1">
    <location>
        <begin position="1"/>
        <end position="139"/>
    </location>
</feature>
<evidence type="ECO:0000259" key="1">
    <source>
        <dbReference type="Pfam" id="PF03358"/>
    </source>
</evidence>
<dbReference type="Pfam" id="PF03358">
    <property type="entry name" value="FMN_red"/>
    <property type="match status" value="1"/>
</dbReference>
<comment type="caution">
    <text evidence="2">The sequence shown here is derived from an EMBL/GenBank/DDBJ whole genome shotgun (WGS) entry which is preliminary data.</text>
</comment>
<gene>
    <name evidence="2" type="primary">azr_4</name>
    <name evidence="2" type="ORF">GALL_325570</name>
</gene>
<dbReference type="PANTHER" id="PTHR30543">
    <property type="entry name" value="CHROMATE REDUCTASE"/>
    <property type="match status" value="1"/>
</dbReference>
<sequence length="176" mass="18563">MNLLTLCGSLRERSSNKAMLQAFGRLAEARGIAVCHWEAVAELPHFNPDDDTEIVAAAVGRLRGAVNAADCVVISTPEYAHALPGSFKNALDWLVSDPAFAGKPVAILYAERGRTWAVDSLQEVLRTMSARVVEGAVVGLALGSNETTDEAILGRADLCAGLKRCLDTLVGTGGKS</sequence>
<proteinExistence type="predicted"/>
<keyword evidence="2" id="KW-0560">Oxidoreductase</keyword>
<reference evidence="2" key="1">
    <citation type="submission" date="2016-10" db="EMBL/GenBank/DDBJ databases">
        <title>Sequence of Gallionella enrichment culture.</title>
        <authorList>
            <person name="Poehlein A."/>
            <person name="Muehling M."/>
            <person name="Daniel R."/>
        </authorList>
    </citation>
    <scope>NUCLEOTIDE SEQUENCE</scope>
</reference>
<dbReference type="Gene3D" id="3.40.50.360">
    <property type="match status" value="1"/>
</dbReference>
<dbReference type="InterPro" id="IPR005025">
    <property type="entry name" value="FMN_Rdtase-like_dom"/>
</dbReference>
<organism evidence="2">
    <name type="scientific">mine drainage metagenome</name>
    <dbReference type="NCBI Taxonomy" id="410659"/>
    <lineage>
        <taxon>unclassified sequences</taxon>
        <taxon>metagenomes</taxon>
        <taxon>ecological metagenomes</taxon>
    </lineage>
</organism>
<name>A0A1J5R0Y5_9ZZZZ</name>
<dbReference type="PANTHER" id="PTHR30543:SF21">
    <property type="entry name" value="NAD(P)H-DEPENDENT FMN REDUCTASE LOT6"/>
    <property type="match status" value="1"/>
</dbReference>
<dbReference type="EC" id="1.7.1.6" evidence="2"/>
<dbReference type="GO" id="GO:0005829">
    <property type="term" value="C:cytosol"/>
    <property type="evidence" value="ECO:0007669"/>
    <property type="project" value="TreeGrafter"/>
</dbReference>
<dbReference type="SUPFAM" id="SSF52218">
    <property type="entry name" value="Flavoproteins"/>
    <property type="match status" value="1"/>
</dbReference>
<dbReference type="GO" id="GO:0050446">
    <property type="term" value="F:azobenzene reductase (NADP+) activity"/>
    <property type="evidence" value="ECO:0007669"/>
    <property type="project" value="UniProtKB-EC"/>
</dbReference>
<protein>
    <submittedName>
        <fullName evidence="2">NADPH azoreductase</fullName>
        <ecNumber evidence="2">1.7.1.6</ecNumber>
    </submittedName>
</protein>
<accession>A0A1J5R0Y5</accession>
<evidence type="ECO:0000313" key="2">
    <source>
        <dbReference type="EMBL" id="OIQ85620.1"/>
    </source>
</evidence>